<reference evidence="13" key="1">
    <citation type="journal article" date="2019" name="Int. J. Syst. Evol. Microbiol.">
        <title>The Global Catalogue of Microorganisms (GCM) 10K type strain sequencing project: providing services to taxonomists for standard genome sequencing and annotation.</title>
        <authorList>
            <consortium name="The Broad Institute Genomics Platform"/>
            <consortium name="The Broad Institute Genome Sequencing Center for Infectious Disease"/>
            <person name="Wu L."/>
            <person name="Ma J."/>
        </authorList>
    </citation>
    <scope>NUCLEOTIDE SEQUENCE [LARGE SCALE GENOMIC DNA]</scope>
    <source>
        <strain evidence="13">CCM 8604</strain>
    </source>
</reference>
<evidence type="ECO:0000256" key="2">
    <source>
        <dbReference type="ARBA" id="ARBA00010231"/>
    </source>
</evidence>
<evidence type="ECO:0000256" key="6">
    <source>
        <dbReference type="ARBA" id="ARBA00023235"/>
    </source>
</evidence>
<keyword evidence="4 7" id="KW-0479">Metal-binding</keyword>
<feature type="domain" description="Alpha-D-phosphohexomutase alpha/beta/alpha" evidence="9">
    <location>
        <begin position="39"/>
        <end position="186"/>
    </location>
</feature>
<dbReference type="SUPFAM" id="SSF55957">
    <property type="entry name" value="Phosphoglucomutase, C-terminal domain"/>
    <property type="match status" value="1"/>
</dbReference>
<sequence>MVAKNAGMLATDKDLVDVDALIGAYYDDVPDPAVASERVIFGTSGHRGSALKRTFNEAHIVVISQAIAEYRKKAGITGPLYMGRDTHALSLPAWKTSIEVLIANGVRVRIDSRDDYTPTPTVSQAILTHNRAADGTQRFSGEDIADGIVVTPSHNPPTDGGFKYDPTTGGPASAEITAAIADRANELLPEWKSVKRIPFEQAITSDLIERFDFRQHYVEDLKNVIDFDVIKSSGVRLGIDPLGGASVHYWPLINEMYGTNIGVINPDVDPQWPFMSIDHDGKIRMDPSSPYAMKGLVDRLNAGAWEKYDVVGGTDPDADRHGIVCPGSGVMNPNHYIAVAVEYLFGGNRPQWPQTAGVGKTLVSSSLIDRVVESIGAKLVEVPVGFKWFVDPLFTGEVGFGGEESSGMSFLRRDGRVWTTDKDGLIPDLLAAEITAKTGKNPAELHAEQVKRFGESWYTRVDTPTTLEEKMKFASLTADSVSATSMAGEDIIAKMTTAPGNGAPIGGLKVTTANSWFAARPSGTENIYKVYAESFTSPQALEQVVAEATEVVNEALAD</sequence>
<dbReference type="InterPro" id="IPR005843">
    <property type="entry name" value="A-D-PHexomutase_C"/>
</dbReference>
<dbReference type="InterPro" id="IPR005852">
    <property type="entry name" value="PGM_a-D-Glc-sp"/>
</dbReference>
<organism evidence="12 13">
    <name type="scientific">Alloscardovia venturai</name>
    <dbReference type="NCBI Taxonomy" id="1769421"/>
    <lineage>
        <taxon>Bacteria</taxon>
        <taxon>Bacillati</taxon>
        <taxon>Actinomycetota</taxon>
        <taxon>Actinomycetes</taxon>
        <taxon>Bifidobacteriales</taxon>
        <taxon>Bifidobacteriaceae</taxon>
        <taxon>Alloscardovia</taxon>
    </lineage>
</organism>
<evidence type="ECO:0000256" key="7">
    <source>
        <dbReference type="RuleBase" id="RU004326"/>
    </source>
</evidence>
<comment type="caution">
    <text evidence="12">The sequence shown here is derived from an EMBL/GenBank/DDBJ whole genome shotgun (WGS) entry which is preliminary data.</text>
</comment>
<dbReference type="CDD" id="cd05801">
    <property type="entry name" value="PGM_like3"/>
    <property type="match status" value="1"/>
</dbReference>
<keyword evidence="5 7" id="KW-0460">Magnesium</keyword>
<evidence type="ECO:0000313" key="12">
    <source>
        <dbReference type="EMBL" id="MFD0704271.1"/>
    </source>
</evidence>
<evidence type="ECO:0000259" key="8">
    <source>
        <dbReference type="Pfam" id="PF00408"/>
    </source>
</evidence>
<dbReference type="InterPro" id="IPR036900">
    <property type="entry name" value="A-D-PHexomutase_C_sf"/>
</dbReference>
<keyword evidence="6 12" id="KW-0413">Isomerase</keyword>
<dbReference type="PANTHER" id="PTHR45745:SF1">
    <property type="entry name" value="PHOSPHOGLUCOMUTASE 2B-RELATED"/>
    <property type="match status" value="1"/>
</dbReference>
<evidence type="ECO:0000256" key="5">
    <source>
        <dbReference type="ARBA" id="ARBA00022842"/>
    </source>
</evidence>
<evidence type="ECO:0000256" key="3">
    <source>
        <dbReference type="ARBA" id="ARBA00022553"/>
    </source>
</evidence>
<dbReference type="InterPro" id="IPR016066">
    <property type="entry name" value="A-D-PHexomutase_CS"/>
</dbReference>
<evidence type="ECO:0000313" key="13">
    <source>
        <dbReference type="Proteomes" id="UP001597036"/>
    </source>
</evidence>
<accession>A0ABW2Y6S7</accession>
<dbReference type="Pfam" id="PF02878">
    <property type="entry name" value="PGM_PMM_I"/>
    <property type="match status" value="1"/>
</dbReference>
<dbReference type="InterPro" id="IPR005844">
    <property type="entry name" value="A-D-PHexomutase_a/b/a-I"/>
</dbReference>
<feature type="domain" description="Alpha-D-phosphohexomutase alpha/beta/alpha" evidence="11">
    <location>
        <begin position="332"/>
        <end position="453"/>
    </location>
</feature>
<dbReference type="InterPro" id="IPR016055">
    <property type="entry name" value="A-D-PHexomutase_a/b/a-I/II/III"/>
</dbReference>
<protein>
    <submittedName>
        <fullName evidence="12">Phosphoglucomutase (Alpha-D-glucose-1,6-bisphosphate-dependent)</fullName>
        <ecNumber evidence="12">5.4.2.2</ecNumber>
    </submittedName>
</protein>
<keyword evidence="3" id="KW-0597">Phosphoprotein</keyword>
<dbReference type="PROSITE" id="PS00710">
    <property type="entry name" value="PGM_PMM"/>
    <property type="match status" value="1"/>
</dbReference>
<dbReference type="SUPFAM" id="SSF53738">
    <property type="entry name" value="Phosphoglucomutase, first 3 domains"/>
    <property type="match status" value="3"/>
</dbReference>
<dbReference type="Gene3D" id="3.40.120.10">
    <property type="entry name" value="Alpha-D-Glucose-1,6-Bisphosphate, subunit A, domain 3"/>
    <property type="match status" value="3"/>
</dbReference>
<dbReference type="Gene3D" id="3.30.310.50">
    <property type="entry name" value="Alpha-D-phosphohexomutase, C-terminal domain"/>
    <property type="match status" value="1"/>
</dbReference>
<dbReference type="Proteomes" id="UP001597036">
    <property type="component" value="Unassembled WGS sequence"/>
</dbReference>
<comment type="cofactor">
    <cofactor evidence="1">
        <name>Mg(2+)</name>
        <dbReference type="ChEBI" id="CHEBI:18420"/>
    </cofactor>
</comment>
<dbReference type="RefSeq" id="WP_377937643.1">
    <property type="nucleotide sequence ID" value="NZ_JBHTHQ010000006.1"/>
</dbReference>
<evidence type="ECO:0000259" key="9">
    <source>
        <dbReference type="Pfam" id="PF02878"/>
    </source>
</evidence>
<feature type="domain" description="Alpha-D-phosphohexomutase C-terminal" evidence="8">
    <location>
        <begin position="502"/>
        <end position="549"/>
    </location>
</feature>
<dbReference type="EC" id="5.4.2.2" evidence="12"/>
<evidence type="ECO:0000259" key="10">
    <source>
        <dbReference type="Pfam" id="PF02879"/>
    </source>
</evidence>
<evidence type="ECO:0000256" key="4">
    <source>
        <dbReference type="ARBA" id="ARBA00022723"/>
    </source>
</evidence>
<feature type="domain" description="Alpha-D-phosphohexomutase alpha/beta/alpha" evidence="10">
    <location>
        <begin position="216"/>
        <end position="325"/>
    </location>
</feature>
<dbReference type="EMBL" id="JBHTHQ010000006">
    <property type="protein sequence ID" value="MFD0704271.1"/>
    <property type="molecule type" value="Genomic_DNA"/>
</dbReference>
<proteinExistence type="inferred from homology"/>
<dbReference type="GO" id="GO:0004614">
    <property type="term" value="F:phosphoglucomutase activity"/>
    <property type="evidence" value="ECO:0007669"/>
    <property type="project" value="UniProtKB-EC"/>
</dbReference>
<dbReference type="InterPro" id="IPR005845">
    <property type="entry name" value="A-D-PHexomutase_a/b/a-II"/>
</dbReference>
<name>A0ABW2Y6S7_9BIFI</name>
<dbReference type="PANTHER" id="PTHR45745">
    <property type="entry name" value="PHOSPHOMANNOMUTASE 45A"/>
    <property type="match status" value="1"/>
</dbReference>
<dbReference type="NCBIfam" id="TIGR01132">
    <property type="entry name" value="pgm"/>
    <property type="match status" value="1"/>
</dbReference>
<keyword evidence="13" id="KW-1185">Reference proteome</keyword>
<evidence type="ECO:0000256" key="1">
    <source>
        <dbReference type="ARBA" id="ARBA00001946"/>
    </source>
</evidence>
<dbReference type="InterPro" id="IPR005846">
    <property type="entry name" value="A-D-PHexomutase_a/b/a-III"/>
</dbReference>
<comment type="similarity">
    <text evidence="2 7">Belongs to the phosphohexose mutase family.</text>
</comment>
<dbReference type="Pfam" id="PF02879">
    <property type="entry name" value="PGM_PMM_II"/>
    <property type="match status" value="1"/>
</dbReference>
<dbReference type="Pfam" id="PF02880">
    <property type="entry name" value="PGM_PMM_III"/>
    <property type="match status" value="1"/>
</dbReference>
<dbReference type="Pfam" id="PF00408">
    <property type="entry name" value="PGM_PMM_IV"/>
    <property type="match status" value="1"/>
</dbReference>
<evidence type="ECO:0000259" key="11">
    <source>
        <dbReference type="Pfam" id="PF02880"/>
    </source>
</evidence>
<gene>
    <name evidence="12" type="primary">pgm</name>
    <name evidence="12" type="ORF">ACFQY8_00675</name>
</gene>